<dbReference type="Pfam" id="PF00378">
    <property type="entry name" value="ECH_1"/>
    <property type="match status" value="1"/>
</dbReference>
<comment type="similarity">
    <text evidence="1 3">Belongs to the enoyl-CoA hydratase/isomerase family.</text>
</comment>
<gene>
    <name evidence="4" type="ORF">SISNIDRAFT_474465</name>
</gene>
<name>A0A164UUL4_9AGAM</name>
<dbReference type="InterPro" id="IPR001753">
    <property type="entry name" value="Enoyl-CoA_hydra/iso"/>
</dbReference>
<dbReference type="EMBL" id="KV419407">
    <property type="protein sequence ID" value="KZS93552.1"/>
    <property type="molecule type" value="Genomic_DNA"/>
</dbReference>
<protein>
    <submittedName>
        <fullName evidence="4">Enoyl-CoA hydratase/isomerase</fullName>
    </submittedName>
</protein>
<dbReference type="Gene3D" id="1.10.12.10">
    <property type="entry name" value="Lyase 2-enoyl-coa Hydratase, Chain A, domain 2"/>
    <property type="match status" value="1"/>
</dbReference>
<dbReference type="FunFam" id="3.90.226.10:FF:000009">
    <property type="entry name" value="Carnitinyl-CoA dehydratase"/>
    <property type="match status" value="1"/>
</dbReference>
<dbReference type="InterPro" id="IPR014748">
    <property type="entry name" value="Enoyl-CoA_hydra_C"/>
</dbReference>
<proteinExistence type="inferred from homology"/>
<accession>A0A164UUL4</accession>
<keyword evidence="4" id="KW-0413">Isomerase</keyword>
<dbReference type="AlphaFoldDB" id="A0A164UUL4"/>
<evidence type="ECO:0000256" key="1">
    <source>
        <dbReference type="ARBA" id="ARBA00005254"/>
    </source>
</evidence>
<dbReference type="Gene3D" id="3.90.226.10">
    <property type="entry name" value="2-enoyl-CoA Hydratase, Chain A, domain 1"/>
    <property type="match status" value="1"/>
</dbReference>
<dbReference type="GO" id="GO:0016836">
    <property type="term" value="F:hydro-lyase activity"/>
    <property type="evidence" value="ECO:0007669"/>
    <property type="project" value="UniProtKB-ARBA"/>
</dbReference>
<evidence type="ECO:0000256" key="2">
    <source>
        <dbReference type="ARBA" id="ARBA00023239"/>
    </source>
</evidence>
<keyword evidence="2" id="KW-0456">Lyase</keyword>
<organism evidence="4 5">
    <name type="scientific">Sistotremastrum niveocremeum HHB9708</name>
    <dbReference type="NCBI Taxonomy" id="1314777"/>
    <lineage>
        <taxon>Eukaryota</taxon>
        <taxon>Fungi</taxon>
        <taxon>Dikarya</taxon>
        <taxon>Basidiomycota</taxon>
        <taxon>Agaricomycotina</taxon>
        <taxon>Agaricomycetes</taxon>
        <taxon>Sistotremastrales</taxon>
        <taxon>Sistotremastraceae</taxon>
        <taxon>Sertulicium</taxon>
        <taxon>Sertulicium niveocremeum</taxon>
    </lineage>
</organism>
<dbReference type="FunFam" id="1.10.12.10:FF:000001">
    <property type="entry name" value="Probable enoyl-CoA hydratase, mitochondrial"/>
    <property type="match status" value="1"/>
</dbReference>
<dbReference type="GO" id="GO:0016853">
    <property type="term" value="F:isomerase activity"/>
    <property type="evidence" value="ECO:0007669"/>
    <property type="project" value="UniProtKB-KW"/>
</dbReference>
<evidence type="ECO:0000313" key="5">
    <source>
        <dbReference type="Proteomes" id="UP000076722"/>
    </source>
</evidence>
<keyword evidence="5" id="KW-1185">Reference proteome</keyword>
<dbReference type="PROSITE" id="PS00166">
    <property type="entry name" value="ENOYL_COA_HYDRATASE"/>
    <property type="match status" value="1"/>
</dbReference>
<evidence type="ECO:0000313" key="4">
    <source>
        <dbReference type="EMBL" id="KZS93552.1"/>
    </source>
</evidence>
<dbReference type="SUPFAM" id="SSF52096">
    <property type="entry name" value="ClpP/crotonase"/>
    <property type="match status" value="1"/>
</dbReference>
<dbReference type="Proteomes" id="UP000076722">
    <property type="component" value="Unassembled WGS sequence"/>
</dbReference>
<dbReference type="OrthoDB" id="2018133at2759"/>
<evidence type="ECO:0000256" key="3">
    <source>
        <dbReference type="RuleBase" id="RU003707"/>
    </source>
</evidence>
<dbReference type="CDD" id="cd06558">
    <property type="entry name" value="crotonase-like"/>
    <property type="match status" value="1"/>
</dbReference>
<dbReference type="GO" id="GO:0006635">
    <property type="term" value="P:fatty acid beta-oxidation"/>
    <property type="evidence" value="ECO:0007669"/>
    <property type="project" value="TreeGrafter"/>
</dbReference>
<dbReference type="PANTHER" id="PTHR11941">
    <property type="entry name" value="ENOYL-COA HYDRATASE-RELATED"/>
    <property type="match status" value="1"/>
</dbReference>
<sequence length="255" mass="26887">MDLVLVARIDRVGIIKLNRPSAKNALSAALIEQLLASLATFDSDPEIGAIIITGEHVFCAGADIKELKGLDFITAYTSNFLVNLTQKVAAVRKPLIAAVHGYALGGGCELAMACDIIYAADDAKFGQPEVKIGTIPGAGGTQRLIRAIGKAKAMHMILTGDSLSAKEAESSGLVAKIFPADKLLDEAIAEARKIASYSGPIVAMAKEAVNAAEDLTLATGLQFESRLYHSTFGTEDAREGMTAFVEKRAPVFHGK</sequence>
<dbReference type="PANTHER" id="PTHR11941:SF54">
    <property type="entry name" value="ENOYL-COA HYDRATASE, MITOCHONDRIAL"/>
    <property type="match status" value="1"/>
</dbReference>
<dbReference type="GO" id="GO:0005739">
    <property type="term" value="C:mitochondrion"/>
    <property type="evidence" value="ECO:0007669"/>
    <property type="project" value="TreeGrafter"/>
</dbReference>
<dbReference type="InterPro" id="IPR029045">
    <property type="entry name" value="ClpP/crotonase-like_dom_sf"/>
</dbReference>
<reference evidence="4 5" key="1">
    <citation type="journal article" date="2016" name="Mol. Biol. Evol.">
        <title>Comparative Genomics of Early-Diverging Mushroom-Forming Fungi Provides Insights into the Origins of Lignocellulose Decay Capabilities.</title>
        <authorList>
            <person name="Nagy L.G."/>
            <person name="Riley R."/>
            <person name="Tritt A."/>
            <person name="Adam C."/>
            <person name="Daum C."/>
            <person name="Floudas D."/>
            <person name="Sun H."/>
            <person name="Yadav J.S."/>
            <person name="Pangilinan J."/>
            <person name="Larsson K.H."/>
            <person name="Matsuura K."/>
            <person name="Barry K."/>
            <person name="Labutti K."/>
            <person name="Kuo R."/>
            <person name="Ohm R.A."/>
            <person name="Bhattacharya S.S."/>
            <person name="Shirouzu T."/>
            <person name="Yoshinaga Y."/>
            <person name="Martin F.M."/>
            <person name="Grigoriev I.V."/>
            <person name="Hibbett D.S."/>
        </authorList>
    </citation>
    <scope>NUCLEOTIDE SEQUENCE [LARGE SCALE GENOMIC DNA]</scope>
    <source>
        <strain evidence="4 5">HHB9708</strain>
    </source>
</reference>
<dbReference type="InterPro" id="IPR018376">
    <property type="entry name" value="Enoyl-CoA_hyd/isom_CS"/>
</dbReference>
<dbReference type="STRING" id="1314777.A0A164UUL4"/>